<evidence type="ECO:0000256" key="3">
    <source>
        <dbReference type="SAM" id="Phobius"/>
    </source>
</evidence>
<evidence type="ECO:0000256" key="1">
    <source>
        <dbReference type="SAM" id="Coils"/>
    </source>
</evidence>
<dbReference type="PANTHER" id="PTHR32309">
    <property type="entry name" value="TYROSINE-PROTEIN KINASE"/>
    <property type="match status" value="1"/>
</dbReference>
<dbReference type="InterPro" id="IPR032807">
    <property type="entry name" value="GNVR"/>
</dbReference>
<dbReference type="InterPro" id="IPR050445">
    <property type="entry name" value="Bact_polysacc_biosynth/exp"/>
</dbReference>
<organism evidence="5 6">
    <name type="scientific">Hymenobacter humi</name>
    <dbReference type="NCBI Taxonomy" id="1411620"/>
    <lineage>
        <taxon>Bacteria</taxon>
        <taxon>Pseudomonadati</taxon>
        <taxon>Bacteroidota</taxon>
        <taxon>Cytophagia</taxon>
        <taxon>Cytophagales</taxon>
        <taxon>Hymenobacteraceae</taxon>
        <taxon>Hymenobacter</taxon>
    </lineage>
</organism>
<dbReference type="RefSeq" id="WP_380201166.1">
    <property type="nucleotide sequence ID" value="NZ_JBHTEK010000001.1"/>
</dbReference>
<feature type="transmembrane region" description="Helical" evidence="3">
    <location>
        <begin position="528"/>
        <end position="552"/>
    </location>
</feature>
<feature type="domain" description="Tyrosine-protein kinase G-rich" evidence="4">
    <location>
        <begin position="475"/>
        <end position="550"/>
    </location>
</feature>
<evidence type="ECO:0000256" key="2">
    <source>
        <dbReference type="SAM" id="MobiDB-lite"/>
    </source>
</evidence>
<sequence length="633" mass="70777">MAINENAELEELIRNATGGAASPPETPLTSSTDGEEESASLDIATLVLVARRSLLWMLLLITLGLTASWLYLRYTKPVYKSASLLKIDERNEGSALGLGGQSPAAVVPNGRMKLAGEVELIKSNIIYRRLKDSLALDVNYYVQGTVLESELYGTSPFRVNYTITDPSLYNRKFDLRFTTSNRFKLEFIGQGRPLGGEYALGEKIKLPGITLEVLGTKNLITDNQDDASYHFTIQDDYTVNAYLDRNLTVEIVNPEASTIQIAFNDFNPNKAQDIVNKIDAVYLEEKLAQKSESTISKLRFLDQILDQNGQNLENAEDRLQNFVQQTGTYDSKAEFETITDKLEKLETERLKLSDNIALLGEIADMAEQGRLTRDENQTVEDSMPALAGIEDPQLGQELNQLNTLQWQLRRVSRSYNEGTEAVQSIRDNIAFTRTSLKRLLQQNQKLLRKELGRLDQQRGKLNAALQILPAKSTQLERLKRPLDLYASSYLQLMDRKVQFNIEKAGATADFKILSPASPPSAPISPNRLIVYAIGLAGGLLMGLGLIAVRYFMHNTVTNVRELERRTKASVLGIIPTYDKEKMEVSRLVVDKNPKSAISESIRSIRTNLDFISSAKKKRMISVTSTISGKAKRL</sequence>
<comment type="caution">
    <text evidence="5">The sequence shown here is derived from an EMBL/GenBank/DDBJ whole genome shotgun (WGS) entry which is preliminary data.</text>
</comment>
<keyword evidence="3" id="KW-0472">Membrane</keyword>
<dbReference type="Pfam" id="PF13807">
    <property type="entry name" value="GNVR"/>
    <property type="match status" value="1"/>
</dbReference>
<protein>
    <submittedName>
        <fullName evidence="5">GumC family protein</fullName>
    </submittedName>
</protein>
<accession>A0ABW2U286</accession>
<keyword evidence="1" id="KW-0175">Coiled coil</keyword>
<dbReference type="Proteomes" id="UP001596513">
    <property type="component" value="Unassembled WGS sequence"/>
</dbReference>
<keyword evidence="3" id="KW-1133">Transmembrane helix</keyword>
<dbReference type="InterPro" id="IPR027417">
    <property type="entry name" value="P-loop_NTPase"/>
</dbReference>
<keyword evidence="3" id="KW-0812">Transmembrane</keyword>
<feature type="region of interest" description="Disordered" evidence="2">
    <location>
        <begin position="14"/>
        <end position="36"/>
    </location>
</feature>
<feature type="coiled-coil region" evidence="1">
    <location>
        <begin position="298"/>
        <end position="355"/>
    </location>
</feature>
<proteinExistence type="predicted"/>
<dbReference type="EMBL" id="JBHTEK010000001">
    <property type="protein sequence ID" value="MFC7666994.1"/>
    <property type="molecule type" value="Genomic_DNA"/>
</dbReference>
<dbReference type="Gene3D" id="3.40.50.300">
    <property type="entry name" value="P-loop containing nucleotide triphosphate hydrolases"/>
    <property type="match status" value="1"/>
</dbReference>
<evidence type="ECO:0000313" key="5">
    <source>
        <dbReference type="EMBL" id="MFC7666994.1"/>
    </source>
</evidence>
<gene>
    <name evidence="5" type="ORF">ACFQT0_05845</name>
</gene>
<keyword evidence="6" id="KW-1185">Reference proteome</keyword>
<dbReference type="PANTHER" id="PTHR32309:SF31">
    <property type="entry name" value="CAPSULAR EXOPOLYSACCHARIDE FAMILY"/>
    <property type="match status" value="1"/>
</dbReference>
<feature type="transmembrane region" description="Helical" evidence="3">
    <location>
        <begin position="54"/>
        <end position="72"/>
    </location>
</feature>
<name>A0ABW2U286_9BACT</name>
<evidence type="ECO:0000313" key="6">
    <source>
        <dbReference type="Proteomes" id="UP001596513"/>
    </source>
</evidence>
<evidence type="ECO:0000259" key="4">
    <source>
        <dbReference type="Pfam" id="PF13807"/>
    </source>
</evidence>
<reference evidence="6" key="1">
    <citation type="journal article" date="2019" name="Int. J. Syst. Evol. Microbiol.">
        <title>The Global Catalogue of Microorganisms (GCM) 10K type strain sequencing project: providing services to taxonomists for standard genome sequencing and annotation.</title>
        <authorList>
            <consortium name="The Broad Institute Genomics Platform"/>
            <consortium name="The Broad Institute Genome Sequencing Center for Infectious Disease"/>
            <person name="Wu L."/>
            <person name="Ma J."/>
        </authorList>
    </citation>
    <scope>NUCLEOTIDE SEQUENCE [LARGE SCALE GENOMIC DNA]</scope>
    <source>
        <strain evidence="6">JCM 19635</strain>
    </source>
</reference>